<dbReference type="InterPro" id="IPR040618">
    <property type="entry name" value="Pre-Nudix"/>
</dbReference>
<comment type="catalytic activity">
    <reaction evidence="3">
        <text>NAD(+) + H2O = beta-nicotinamide D-ribonucleotide + AMP + 2 H(+)</text>
        <dbReference type="Rhea" id="RHEA:11800"/>
        <dbReference type="ChEBI" id="CHEBI:14649"/>
        <dbReference type="ChEBI" id="CHEBI:15377"/>
        <dbReference type="ChEBI" id="CHEBI:15378"/>
        <dbReference type="ChEBI" id="CHEBI:57540"/>
        <dbReference type="ChEBI" id="CHEBI:456215"/>
        <dbReference type="EC" id="3.6.1.22"/>
    </reaction>
</comment>
<dbReference type="InterPro" id="IPR003293">
    <property type="entry name" value="Nudix_hydrolase6-like"/>
</dbReference>
<comment type="similarity">
    <text evidence="1 3">Belongs to the Nudix hydrolase family.</text>
</comment>
<name>A0A8S9HXV6_BRACR</name>
<keyword evidence="3" id="KW-0460">Magnesium</keyword>
<comment type="function">
    <text evidence="3">Mediates the hydrolysis of some nucleoside diphosphate derivatives, possibly using both NADH and ADP-ribose as substrates.</text>
</comment>
<dbReference type="Pfam" id="PF18290">
    <property type="entry name" value="Nudix_hydro"/>
    <property type="match status" value="1"/>
</dbReference>
<evidence type="ECO:0000313" key="5">
    <source>
        <dbReference type="EMBL" id="KAF2560996.1"/>
    </source>
</evidence>
<dbReference type="GO" id="GO:0035529">
    <property type="term" value="F:NADH pyrophosphatase activity"/>
    <property type="evidence" value="ECO:0007669"/>
    <property type="project" value="UniProtKB-UniRule"/>
</dbReference>
<evidence type="ECO:0000256" key="1">
    <source>
        <dbReference type="ARBA" id="ARBA00005582"/>
    </source>
</evidence>
<accession>A0A8S9HXV6</accession>
<comment type="caution">
    <text evidence="5">The sequence shown here is derived from an EMBL/GenBank/DDBJ whole genome shotgun (WGS) entry which is preliminary data.</text>
</comment>
<evidence type="ECO:0000259" key="4">
    <source>
        <dbReference type="Pfam" id="PF18290"/>
    </source>
</evidence>
<organism evidence="5">
    <name type="scientific">Brassica cretica</name>
    <name type="common">Mustard</name>
    <dbReference type="NCBI Taxonomy" id="69181"/>
    <lineage>
        <taxon>Eukaryota</taxon>
        <taxon>Viridiplantae</taxon>
        <taxon>Streptophyta</taxon>
        <taxon>Embryophyta</taxon>
        <taxon>Tracheophyta</taxon>
        <taxon>Spermatophyta</taxon>
        <taxon>Magnoliopsida</taxon>
        <taxon>eudicotyledons</taxon>
        <taxon>Gunneridae</taxon>
        <taxon>Pentapetalae</taxon>
        <taxon>rosids</taxon>
        <taxon>malvids</taxon>
        <taxon>Brassicales</taxon>
        <taxon>Brassicaceae</taxon>
        <taxon>Brassiceae</taxon>
        <taxon>Brassica</taxon>
    </lineage>
</organism>
<comment type="cofactor">
    <cofactor evidence="3">
        <name>Mg(2+)</name>
        <dbReference type="ChEBI" id="CHEBI:18420"/>
    </cofactor>
</comment>
<sequence length="217" mass="23688">MALSDCCRLANGRLRFPHFPADGFSAFRSCSTATRNISMSASSSSCTNPMAGEEAKGGVTVLPVVEDKYGGVMTEISHPMDPSAFSALLQSSLSSWTLQGKKGVWIKLPRQLIGLAEAAVKEGFWFHHAEKDYLMLVYWIPIEGDTIPSNASHRVGIGAFVINHNKEVLVVQEKTGRFQGQAICSAKANGDYEGFTPLRVSAPDQQGNLYFNTRDLR</sequence>
<comment type="catalytic activity">
    <reaction evidence="3">
        <text>NADH + H2O = reduced beta-nicotinamide D-ribonucleotide + AMP + 2 H(+)</text>
        <dbReference type="Rhea" id="RHEA:48868"/>
        <dbReference type="ChEBI" id="CHEBI:15377"/>
        <dbReference type="ChEBI" id="CHEBI:15378"/>
        <dbReference type="ChEBI" id="CHEBI:57945"/>
        <dbReference type="ChEBI" id="CHEBI:90832"/>
        <dbReference type="ChEBI" id="CHEBI:456215"/>
        <dbReference type="EC" id="3.6.1.22"/>
    </reaction>
</comment>
<comment type="catalytic activity">
    <reaction evidence="3">
        <text>ADP-D-ribose + H2O = D-ribose 5-phosphate + AMP + 2 H(+)</text>
        <dbReference type="Rhea" id="RHEA:10412"/>
        <dbReference type="ChEBI" id="CHEBI:15377"/>
        <dbReference type="ChEBI" id="CHEBI:15378"/>
        <dbReference type="ChEBI" id="CHEBI:57967"/>
        <dbReference type="ChEBI" id="CHEBI:78346"/>
        <dbReference type="ChEBI" id="CHEBI:456215"/>
        <dbReference type="EC" id="3.6.1.13"/>
    </reaction>
</comment>
<feature type="domain" description="Pre-nudix hydrolase" evidence="4">
    <location>
        <begin position="62"/>
        <end position="140"/>
    </location>
</feature>
<protein>
    <recommendedName>
        <fullName evidence="3">Nudix hydrolase</fullName>
        <shortName evidence="3">AtNUDT</shortName>
        <ecNumber evidence="3">3.6.1.13</ecNumber>
        <ecNumber evidence="3">3.6.1.22</ecNumber>
    </recommendedName>
    <alternativeName>
        <fullName evidence="3">ADP-ribose pyrophosphatase</fullName>
    </alternativeName>
    <alternativeName>
        <fullName evidence="3">NADH pyrophosphatase</fullName>
    </alternativeName>
</protein>
<dbReference type="PANTHER" id="PTHR13994:SF29">
    <property type="entry name" value="NUDIX HYDROLASE 2"/>
    <property type="match status" value="1"/>
</dbReference>
<dbReference type="PANTHER" id="PTHR13994">
    <property type="entry name" value="NUDIX HYDROLASE RELATED"/>
    <property type="match status" value="1"/>
</dbReference>
<dbReference type="GO" id="GO:0051287">
    <property type="term" value="F:NAD binding"/>
    <property type="evidence" value="ECO:0007669"/>
    <property type="project" value="UniProtKB-UniRule"/>
</dbReference>
<dbReference type="EMBL" id="QGKY02001250">
    <property type="protein sequence ID" value="KAF2560996.1"/>
    <property type="molecule type" value="Genomic_DNA"/>
</dbReference>
<dbReference type="Gene3D" id="3.40.630.30">
    <property type="match status" value="1"/>
</dbReference>
<dbReference type="EC" id="3.6.1.13" evidence="3"/>
<evidence type="ECO:0000256" key="2">
    <source>
        <dbReference type="ARBA" id="ARBA00022801"/>
    </source>
</evidence>
<keyword evidence="3" id="KW-0479">Metal-binding</keyword>
<keyword evidence="2 3" id="KW-0378">Hydrolase</keyword>
<gene>
    <name evidence="5" type="ORF">F2Q70_00018049</name>
</gene>
<proteinExistence type="inferred from homology"/>
<evidence type="ECO:0000256" key="3">
    <source>
        <dbReference type="RuleBase" id="RU368106"/>
    </source>
</evidence>
<dbReference type="GO" id="GO:0047631">
    <property type="term" value="F:ADP-ribose diphosphatase activity"/>
    <property type="evidence" value="ECO:0007669"/>
    <property type="project" value="UniProtKB-UniRule"/>
</dbReference>
<dbReference type="AlphaFoldDB" id="A0A8S9HXV6"/>
<dbReference type="GO" id="GO:0046872">
    <property type="term" value="F:metal ion binding"/>
    <property type="evidence" value="ECO:0007669"/>
    <property type="project" value="UniProtKB-UniRule"/>
</dbReference>
<dbReference type="EC" id="3.6.1.22" evidence="3"/>
<reference evidence="5" key="1">
    <citation type="submission" date="2019-12" db="EMBL/GenBank/DDBJ databases">
        <title>Genome sequencing and annotation of Brassica cretica.</title>
        <authorList>
            <person name="Studholme D.J."/>
            <person name="Sarris P.F."/>
        </authorList>
    </citation>
    <scope>NUCLEOTIDE SEQUENCE</scope>
    <source>
        <strain evidence="5">PFS-102/07</strain>
        <tissue evidence="5">Leaf</tissue>
    </source>
</reference>
<dbReference type="FunFam" id="3.40.630.30:FF:000016">
    <property type="entry name" value="nudix hydrolase 2"/>
    <property type="match status" value="1"/>
</dbReference>